<dbReference type="EMBL" id="JACVHF010000005">
    <property type="protein sequence ID" value="MBC9784422.1"/>
    <property type="molecule type" value="Genomic_DNA"/>
</dbReference>
<dbReference type="SUPFAM" id="SSF50475">
    <property type="entry name" value="FMN-binding split barrel"/>
    <property type="match status" value="1"/>
</dbReference>
<evidence type="ECO:0000313" key="3">
    <source>
        <dbReference type="Proteomes" id="UP000617402"/>
    </source>
</evidence>
<dbReference type="InterPro" id="IPR011576">
    <property type="entry name" value="Pyridox_Oxase_N"/>
</dbReference>
<dbReference type="InterPro" id="IPR012349">
    <property type="entry name" value="Split_barrel_FMN-bd"/>
</dbReference>
<evidence type="ECO:0000313" key="2">
    <source>
        <dbReference type="EMBL" id="MBC9784422.1"/>
    </source>
</evidence>
<sequence>MKEAIEFLNAHKTGCFATVENGKPRVRPWAFMLEDGGKFWFCTANNKDVYKQLKENPYMEFTSWEVFTIFRMSGEVKFSQDIEMKNKILEENPGLKSLYSADDPVFEIFYLEHGNISFAGKTYEF</sequence>
<gene>
    <name evidence="2" type="ORF">H1S01_07840</name>
</gene>
<accession>A0ABR7T2J3</accession>
<dbReference type="Proteomes" id="UP000617402">
    <property type="component" value="Unassembled WGS sequence"/>
</dbReference>
<dbReference type="PANTHER" id="PTHR34818">
    <property type="entry name" value="PROTEIN BLI-3"/>
    <property type="match status" value="1"/>
</dbReference>
<feature type="domain" description="Pyridoxamine 5'-phosphate oxidase N-terminal" evidence="1">
    <location>
        <begin position="2"/>
        <end position="88"/>
    </location>
</feature>
<dbReference type="RefSeq" id="WP_188039523.1">
    <property type="nucleotide sequence ID" value="NZ_JACVHF010000005.1"/>
</dbReference>
<keyword evidence="3" id="KW-1185">Reference proteome</keyword>
<proteinExistence type="predicted"/>
<dbReference type="PANTHER" id="PTHR34818:SF1">
    <property type="entry name" value="PROTEIN BLI-3"/>
    <property type="match status" value="1"/>
</dbReference>
<dbReference type="InterPro" id="IPR052917">
    <property type="entry name" value="Stress-Dev_Protein"/>
</dbReference>
<organism evidence="2 3">
    <name type="scientific">Heliobacterium chlorum</name>
    <dbReference type="NCBI Taxonomy" id="2698"/>
    <lineage>
        <taxon>Bacteria</taxon>
        <taxon>Bacillati</taxon>
        <taxon>Bacillota</taxon>
        <taxon>Clostridia</taxon>
        <taxon>Eubacteriales</taxon>
        <taxon>Heliobacteriaceae</taxon>
        <taxon>Heliobacterium</taxon>
    </lineage>
</organism>
<evidence type="ECO:0000259" key="1">
    <source>
        <dbReference type="Pfam" id="PF01243"/>
    </source>
</evidence>
<dbReference type="Gene3D" id="2.30.110.10">
    <property type="entry name" value="Electron Transport, Fmn-binding Protein, Chain A"/>
    <property type="match status" value="1"/>
</dbReference>
<dbReference type="Pfam" id="PF01243">
    <property type="entry name" value="PNPOx_N"/>
    <property type="match status" value="1"/>
</dbReference>
<protein>
    <submittedName>
        <fullName evidence="2">Pyridoxamine 5'-phosphate oxidase family protein</fullName>
    </submittedName>
</protein>
<name>A0ABR7T2J3_HELCL</name>
<comment type="caution">
    <text evidence="2">The sequence shown here is derived from an EMBL/GenBank/DDBJ whole genome shotgun (WGS) entry which is preliminary data.</text>
</comment>
<reference evidence="2 3" key="1">
    <citation type="submission" date="2020-07" db="EMBL/GenBank/DDBJ databases">
        <title>Draft whole-genome sequence of Heliobacterium chlorum DSM 3682, type strain.</title>
        <authorList>
            <person name="Kyndt J.A."/>
            <person name="Meyer T.E."/>
            <person name="Imhoff J.F."/>
        </authorList>
    </citation>
    <scope>NUCLEOTIDE SEQUENCE [LARGE SCALE GENOMIC DNA]</scope>
    <source>
        <strain evidence="2 3">DSM 3682</strain>
    </source>
</reference>